<comment type="caution">
    <text evidence="1">The sequence shown here is derived from an EMBL/GenBank/DDBJ whole genome shotgun (WGS) entry which is preliminary data.</text>
</comment>
<name>A0A1F4UQH0_UNCKA</name>
<protein>
    <recommendedName>
        <fullName evidence="3">VCBS repeat-containing protein</fullName>
    </recommendedName>
</protein>
<dbReference type="STRING" id="1802617.A2886_03070"/>
<dbReference type="Proteomes" id="UP000176608">
    <property type="component" value="Unassembled WGS sequence"/>
</dbReference>
<sequence>MGIRSYKKYILISTLLIAGTLVAVAVSSIRQSGALSGSQWQAGKIISDGVFFSPNTMTVNSIQTFLNSKVPECDNDGSELYSGSTTRAQYSTSRGYPPPYVCLKNYSVSVPGTVADAYCSNGVAAGTKSAAQIINDVAKACGVNPRVLIVLLQKEQGLVTDEWPWPIQYTKATGYGCPDSNLSASDDANNNGCYDAYEGFFNQVWYAARQFQRYVKQPTLFNHRVGQTSNLRNYPDCSSSGVRMETGATAALYNYTPYQPNQAALTNLYGTGNSCSFYGNRNFWRYFNDWFGSTLVNPPPDQFLVGDWDGDGDDTIGVKRGSLYLLDNDADGYADVTFNYGGSTDIPIVGDWDGDGDDTIGLRIGTKYFINNELDGSSAFRYFYGLPDDIPLVGDWDGDGADTISRRTGHKIFINNQLDEYSEFAYSYGYFDYKPIVGDFDGNGVDTVGLRINQKFFINNLFDSYSDFAYAYGSTTDEPIVGNFDGDSDDTAGLNIGIKYFINNGFDGSSDYRIYFFD</sequence>
<organism evidence="1 2">
    <name type="scientific">candidate division WWE3 bacterium RIFCSPHIGHO2_01_FULL_42_13</name>
    <dbReference type="NCBI Taxonomy" id="1802617"/>
    <lineage>
        <taxon>Bacteria</taxon>
        <taxon>Katanobacteria</taxon>
    </lineage>
</organism>
<evidence type="ECO:0000313" key="2">
    <source>
        <dbReference type="Proteomes" id="UP000176608"/>
    </source>
</evidence>
<gene>
    <name evidence="1" type="ORF">A2886_03070</name>
</gene>
<evidence type="ECO:0000313" key="1">
    <source>
        <dbReference type="EMBL" id="OGC47040.1"/>
    </source>
</evidence>
<evidence type="ECO:0008006" key="3">
    <source>
        <dbReference type="Google" id="ProtNLM"/>
    </source>
</evidence>
<dbReference type="EMBL" id="MEVA01000017">
    <property type="protein sequence ID" value="OGC47040.1"/>
    <property type="molecule type" value="Genomic_DNA"/>
</dbReference>
<dbReference type="AlphaFoldDB" id="A0A1F4UQH0"/>
<accession>A0A1F4UQH0</accession>
<reference evidence="1 2" key="1">
    <citation type="journal article" date="2016" name="Nat. Commun.">
        <title>Thousands of microbial genomes shed light on interconnected biogeochemical processes in an aquifer system.</title>
        <authorList>
            <person name="Anantharaman K."/>
            <person name="Brown C.T."/>
            <person name="Hug L.A."/>
            <person name="Sharon I."/>
            <person name="Castelle C.J."/>
            <person name="Probst A.J."/>
            <person name="Thomas B.C."/>
            <person name="Singh A."/>
            <person name="Wilkins M.J."/>
            <person name="Karaoz U."/>
            <person name="Brodie E.L."/>
            <person name="Williams K.H."/>
            <person name="Hubbard S.S."/>
            <person name="Banfield J.F."/>
        </authorList>
    </citation>
    <scope>NUCLEOTIDE SEQUENCE [LARGE SCALE GENOMIC DNA]</scope>
</reference>
<proteinExistence type="predicted"/>